<feature type="transmembrane region" description="Helical" evidence="2">
    <location>
        <begin position="286"/>
        <end position="310"/>
    </location>
</feature>
<reference evidence="3" key="1">
    <citation type="submission" date="2023-10" db="EMBL/GenBank/DDBJ databases">
        <title>Chromosome-level genome of the transformable northern wattle, Acacia crassicarpa.</title>
        <authorList>
            <person name="Massaro I."/>
            <person name="Sinha N.R."/>
            <person name="Poethig S."/>
            <person name="Leichty A.R."/>
        </authorList>
    </citation>
    <scope>NUCLEOTIDE SEQUENCE</scope>
    <source>
        <strain evidence="3">Acra3RX</strain>
        <tissue evidence="3">Leaf</tissue>
    </source>
</reference>
<sequence>MEGLKEQWKEQEEAEVDEQGPENSETGEESSDVEKNKTLASFDPFVSGDSNSLNNVKNESERVGLITENVQLVREAYLESLYQKAPSEGFYCPNCKTCIQKILILDTVREEAIEEIQENTTIQEGEVQEAGSNKRLEILKCIVYGGLIEFITSLIIVISAASVDATPVSILAVSAANLLGGLLILDLHIKDMKSEQPRGNNQTNECEDRYYEVLGKRENYFLHACVVLLSYIILGLVPPLTYGFTFSMSNNNKDVTMAVVAGASALCITLLSIAKTYIQKPNNNTYFTYLQTVYYYLSIAFVGSMLSHFYGGLVKGFLEKHAWFGSQSSSFSLIVPDMSTNQKPRFGSY</sequence>
<comment type="caution">
    <text evidence="3">The sequence shown here is derived from an EMBL/GenBank/DDBJ whole genome shotgun (WGS) entry which is preliminary data.</text>
</comment>
<feature type="transmembrane region" description="Helical" evidence="2">
    <location>
        <begin position="255"/>
        <end position="274"/>
    </location>
</feature>
<organism evidence="3 4">
    <name type="scientific">Acacia crassicarpa</name>
    <name type="common">northern wattle</name>
    <dbReference type="NCBI Taxonomy" id="499986"/>
    <lineage>
        <taxon>Eukaryota</taxon>
        <taxon>Viridiplantae</taxon>
        <taxon>Streptophyta</taxon>
        <taxon>Embryophyta</taxon>
        <taxon>Tracheophyta</taxon>
        <taxon>Spermatophyta</taxon>
        <taxon>Magnoliopsida</taxon>
        <taxon>eudicotyledons</taxon>
        <taxon>Gunneridae</taxon>
        <taxon>Pentapetalae</taxon>
        <taxon>rosids</taxon>
        <taxon>fabids</taxon>
        <taxon>Fabales</taxon>
        <taxon>Fabaceae</taxon>
        <taxon>Caesalpinioideae</taxon>
        <taxon>mimosoid clade</taxon>
        <taxon>Acacieae</taxon>
        <taxon>Acacia</taxon>
    </lineage>
</organism>
<feature type="transmembrane region" description="Helical" evidence="2">
    <location>
        <begin position="220"/>
        <end position="243"/>
    </location>
</feature>
<keyword evidence="2" id="KW-0472">Membrane</keyword>
<dbReference type="InterPro" id="IPR052843">
    <property type="entry name" value="ER_body_metal_sequester"/>
</dbReference>
<accession>A0AAE1JLC7</accession>
<dbReference type="EMBL" id="JAWXYG010000006">
    <property type="protein sequence ID" value="KAK4270194.1"/>
    <property type="molecule type" value="Genomic_DNA"/>
</dbReference>
<proteinExistence type="predicted"/>
<name>A0AAE1JLC7_9FABA</name>
<evidence type="ECO:0000256" key="1">
    <source>
        <dbReference type="SAM" id="MobiDB-lite"/>
    </source>
</evidence>
<evidence type="ECO:0008006" key="5">
    <source>
        <dbReference type="Google" id="ProtNLM"/>
    </source>
</evidence>
<dbReference type="PANTHER" id="PTHR38937">
    <property type="entry name" value="MEMBRANE PROTEIN OF ER BODY-LIKE PROTEIN"/>
    <property type="match status" value="1"/>
</dbReference>
<dbReference type="AlphaFoldDB" id="A0AAE1JLC7"/>
<dbReference type="Proteomes" id="UP001293593">
    <property type="component" value="Unassembled WGS sequence"/>
</dbReference>
<keyword evidence="2" id="KW-1133">Transmembrane helix</keyword>
<keyword evidence="4" id="KW-1185">Reference proteome</keyword>
<feature type="transmembrane region" description="Helical" evidence="2">
    <location>
        <begin position="141"/>
        <end position="162"/>
    </location>
</feature>
<feature type="compositionally biased region" description="Acidic residues" evidence="1">
    <location>
        <begin position="12"/>
        <end position="31"/>
    </location>
</feature>
<evidence type="ECO:0000313" key="3">
    <source>
        <dbReference type="EMBL" id="KAK4270194.1"/>
    </source>
</evidence>
<evidence type="ECO:0000256" key="2">
    <source>
        <dbReference type="SAM" id="Phobius"/>
    </source>
</evidence>
<protein>
    <recommendedName>
        <fullName evidence="5">Membrane protein of ER body-like protein</fullName>
    </recommendedName>
</protein>
<gene>
    <name evidence="3" type="ORF">QN277_023262</name>
</gene>
<dbReference type="PANTHER" id="PTHR38937:SF2">
    <property type="entry name" value="MEMBRANE PROTEIN OF ER BODY-LIKE PROTEIN ISOFORM X1"/>
    <property type="match status" value="1"/>
</dbReference>
<feature type="compositionally biased region" description="Basic and acidic residues" evidence="1">
    <location>
        <begin position="1"/>
        <end position="11"/>
    </location>
</feature>
<feature type="region of interest" description="Disordered" evidence="1">
    <location>
        <begin position="1"/>
        <end position="53"/>
    </location>
</feature>
<feature type="transmembrane region" description="Helical" evidence="2">
    <location>
        <begin position="168"/>
        <end position="189"/>
    </location>
</feature>
<evidence type="ECO:0000313" key="4">
    <source>
        <dbReference type="Proteomes" id="UP001293593"/>
    </source>
</evidence>
<keyword evidence="2" id="KW-0812">Transmembrane</keyword>